<reference evidence="10 13" key="2">
    <citation type="submission" date="2020-06" db="EMBL/GenBank/DDBJ databases">
        <authorList>
            <consortium name="Pathogen Informatics"/>
        </authorList>
    </citation>
    <scope>NUCLEOTIDE SEQUENCE [LARGE SCALE GENOMIC DNA]</scope>
    <source>
        <strain evidence="10 13">MOS222</strain>
    </source>
</reference>
<keyword evidence="8 9" id="KW-0472">Membrane</keyword>
<feature type="transmembrane region" description="Helical" evidence="9">
    <location>
        <begin position="338"/>
        <end position="358"/>
    </location>
</feature>
<evidence type="ECO:0000256" key="3">
    <source>
        <dbReference type="ARBA" id="ARBA00022448"/>
    </source>
</evidence>
<dbReference type="GO" id="GO:0015818">
    <property type="term" value="P:isoleucine transport"/>
    <property type="evidence" value="ECO:0007669"/>
    <property type="project" value="TreeGrafter"/>
</dbReference>
<name>A0A2S6DEH3_STAAU</name>
<dbReference type="EMBL" id="CAIIKR010000003">
    <property type="protein sequence ID" value="CAC8513009.1"/>
    <property type="molecule type" value="Genomic_DNA"/>
</dbReference>
<keyword evidence="4" id="KW-1003">Cell membrane</keyword>
<dbReference type="PANTHER" id="PTHR30588:SF0">
    <property type="entry name" value="BRANCHED-CHAIN AMINO ACID PERMEASE BRNQ"/>
    <property type="match status" value="1"/>
</dbReference>
<dbReference type="NCBIfam" id="TIGR00796">
    <property type="entry name" value="livcs"/>
    <property type="match status" value="1"/>
</dbReference>
<evidence type="ECO:0000256" key="6">
    <source>
        <dbReference type="ARBA" id="ARBA00022970"/>
    </source>
</evidence>
<feature type="transmembrane region" description="Helical" evidence="9">
    <location>
        <begin position="146"/>
        <end position="164"/>
    </location>
</feature>
<gene>
    <name evidence="10" type="primary">brnQ_1</name>
    <name evidence="11" type="ORF">AS572_06405</name>
    <name evidence="10" type="ORF">SAMEA70245418_01345</name>
</gene>
<dbReference type="Pfam" id="PF05525">
    <property type="entry name" value="Branch_AA_trans"/>
    <property type="match status" value="1"/>
</dbReference>
<evidence type="ECO:0000313" key="12">
    <source>
        <dbReference type="Proteomes" id="UP000197894"/>
    </source>
</evidence>
<feature type="transmembrane region" description="Helical" evidence="9">
    <location>
        <begin position="190"/>
        <end position="209"/>
    </location>
</feature>
<keyword evidence="3 9" id="KW-0813">Transport</keyword>
<feature type="transmembrane region" description="Helical" evidence="9">
    <location>
        <begin position="5"/>
        <end position="24"/>
    </location>
</feature>
<evidence type="ECO:0000256" key="1">
    <source>
        <dbReference type="ARBA" id="ARBA00004651"/>
    </source>
</evidence>
<feature type="transmembrane region" description="Helical" evidence="9">
    <location>
        <begin position="114"/>
        <end position="134"/>
    </location>
</feature>
<feature type="transmembrane region" description="Helical" evidence="9">
    <location>
        <begin position="73"/>
        <end position="94"/>
    </location>
</feature>
<dbReference type="GO" id="GO:0005304">
    <property type="term" value="F:L-valine transmembrane transporter activity"/>
    <property type="evidence" value="ECO:0007669"/>
    <property type="project" value="TreeGrafter"/>
</dbReference>
<evidence type="ECO:0000256" key="9">
    <source>
        <dbReference type="RuleBase" id="RU362122"/>
    </source>
</evidence>
<feature type="transmembrane region" description="Helical" evidence="9">
    <location>
        <begin position="221"/>
        <end position="245"/>
    </location>
</feature>
<comment type="function">
    <text evidence="9">Component of the transport system for branched-chain amino acids.</text>
</comment>
<evidence type="ECO:0000256" key="4">
    <source>
        <dbReference type="ARBA" id="ARBA00022475"/>
    </source>
</evidence>
<feature type="transmembrane region" description="Helical" evidence="9">
    <location>
        <begin position="275"/>
        <end position="299"/>
    </location>
</feature>
<feature type="transmembrane region" description="Helical" evidence="9">
    <location>
        <begin position="36"/>
        <end position="61"/>
    </location>
</feature>
<dbReference type="GO" id="GO:0005886">
    <property type="term" value="C:plasma membrane"/>
    <property type="evidence" value="ECO:0007669"/>
    <property type="project" value="UniProtKB-SubCell"/>
</dbReference>
<dbReference type="Proteomes" id="UP000507408">
    <property type="component" value="Unassembled WGS sequence"/>
</dbReference>
<accession>A0A2S6DEH3</accession>
<dbReference type="InterPro" id="IPR004685">
    <property type="entry name" value="Brnchd-chn_aa_trnsp_Livcs"/>
</dbReference>
<evidence type="ECO:0000313" key="13">
    <source>
        <dbReference type="Proteomes" id="UP000507408"/>
    </source>
</evidence>
<evidence type="ECO:0000256" key="2">
    <source>
        <dbReference type="ARBA" id="ARBA00008540"/>
    </source>
</evidence>
<comment type="subcellular location">
    <subcellularLocation>
        <location evidence="1 9">Cell membrane</location>
        <topology evidence="1 9">Multi-pass membrane protein</topology>
    </subcellularLocation>
</comment>
<evidence type="ECO:0000313" key="10">
    <source>
        <dbReference type="EMBL" id="CAC8513009.1"/>
    </source>
</evidence>
<keyword evidence="6 9" id="KW-0029">Amino-acid transport</keyword>
<keyword evidence="5 9" id="KW-0812">Transmembrane</keyword>
<feature type="transmembrane region" description="Helical" evidence="9">
    <location>
        <begin position="311"/>
        <end position="332"/>
    </location>
</feature>
<feature type="transmembrane region" description="Helical" evidence="9">
    <location>
        <begin position="365"/>
        <end position="387"/>
    </location>
</feature>
<evidence type="ECO:0000313" key="11">
    <source>
        <dbReference type="EMBL" id="OWT16529.1"/>
    </source>
</evidence>
<dbReference type="AlphaFoldDB" id="A0A2S6DEH3"/>
<dbReference type="GO" id="GO:0015188">
    <property type="term" value="F:L-isoleucine transmembrane transporter activity"/>
    <property type="evidence" value="ECO:0007669"/>
    <property type="project" value="TreeGrafter"/>
</dbReference>
<feature type="transmembrane region" description="Helical" evidence="9">
    <location>
        <begin position="407"/>
        <end position="427"/>
    </location>
</feature>
<reference evidence="11 12" key="1">
    <citation type="journal article" date="2017" name="BMC Genomics">
        <title>Prophages and adaptation of Staphylococcus aureus ST398 to the human clinic.</title>
        <authorList>
            <consortium name="Regional Infection Control Group of the Centre Region"/>
            <person name="Diene S.M."/>
            <person name="Corvaglia A.R."/>
            <person name="Francois P."/>
            <person name="van der Mee-Marquet N."/>
        </authorList>
    </citation>
    <scope>NUCLEOTIDE SEQUENCE [LARGE SCALE GENOMIC DNA]</scope>
    <source>
        <strain evidence="11 12">SA13-246</strain>
    </source>
</reference>
<comment type="similarity">
    <text evidence="2 9">Belongs to the branched chain amino acid transporter family.</text>
</comment>
<evidence type="ECO:0000256" key="7">
    <source>
        <dbReference type="ARBA" id="ARBA00022989"/>
    </source>
</evidence>
<evidence type="ECO:0000256" key="8">
    <source>
        <dbReference type="ARBA" id="ARBA00023136"/>
    </source>
</evidence>
<dbReference type="PANTHER" id="PTHR30588">
    <property type="entry name" value="BRANCHED-CHAIN AMINO ACID TRANSPORT SYSTEM 2 CARRIER PROTEIN"/>
    <property type="match status" value="1"/>
</dbReference>
<dbReference type="GO" id="GO:0015190">
    <property type="term" value="F:L-leucine transmembrane transporter activity"/>
    <property type="evidence" value="ECO:0007669"/>
    <property type="project" value="TreeGrafter"/>
</dbReference>
<dbReference type="RefSeq" id="WP_000745095.1">
    <property type="nucleotide sequence ID" value="NZ_AP024311.1"/>
</dbReference>
<keyword evidence="7 9" id="KW-1133">Transmembrane helix</keyword>
<dbReference type="GO" id="GO:0015820">
    <property type="term" value="P:L-leucine transport"/>
    <property type="evidence" value="ECO:0007669"/>
    <property type="project" value="TreeGrafter"/>
</dbReference>
<protein>
    <recommendedName>
        <fullName evidence="9">Branched-chain amino acid transport system carrier protein</fullName>
    </recommendedName>
</protein>
<evidence type="ECO:0000256" key="5">
    <source>
        <dbReference type="ARBA" id="ARBA00022692"/>
    </source>
</evidence>
<comment type="caution">
    <text evidence="10">The sequence shown here is derived from an EMBL/GenBank/DDBJ whole genome shotgun (WGS) entry which is preliminary data.</text>
</comment>
<sequence length="436" mass="48153">MKKQVIISGLMLFSLFFGAGNLIFPPMLGHTAGQNMWIGMLGFAITGILLPFITVIVVAFYDEGVESVGNRIHPWFGFIFAVVIYMSIGAFYGIPRAANVAYEIGTRHILPVHNQWTLIIFAAIFFAIVYWISLNPSKIVDHLGKLLTPLLLLMVALLSIAVIFNPESALSAPKDKYITHPFIAGSLEGYFTMDLVAALAFSVVIVNGYKFKGLTDRMKILKYVCFSGLIAAILLGMIYFALAYVGASTAPGNFKDGTDILTYNSLRVFGSFGNIVFGMTVILACLTTCIGLVNACATFTKKHVPKFSYKIFALIFSIIGFLFTTLGLEMILKIAVPLLTLIYPVSIALVLISFANMFSTFRFSWAYRLATVITLIISILQILNSFNLLHGVILKWFMMLPLADIDLAWLVPFILLAIIGFIIDVVIRRPKQATTK</sequence>
<dbReference type="Proteomes" id="UP000197894">
    <property type="component" value="Unassembled WGS sequence"/>
</dbReference>
<proteinExistence type="inferred from homology"/>
<organism evidence="10 13">
    <name type="scientific">Staphylococcus aureus</name>
    <dbReference type="NCBI Taxonomy" id="1280"/>
    <lineage>
        <taxon>Bacteria</taxon>
        <taxon>Bacillati</taxon>
        <taxon>Bacillota</taxon>
        <taxon>Bacilli</taxon>
        <taxon>Bacillales</taxon>
        <taxon>Staphylococcaceae</taxon>
        <taxon>Staphylococcus</taxon>
    </lineage>
</organism>
<dbReference type="EMBL" id="LNJK01000003">
    <property type="protein sequence ID" value="OWT16529.1"/>
    <property type="molecule type" value="Genomic_DNA"/>
</dbReference>